<comment type="caution">
    <text evidence="1">The sequence shown here is derived from an EMBL/GenBank/DDBJ whole genome shotgun (WGS) entry which is preliminary data.</text>
</comment>
<accession>A0A9N9F245</accession>
<proteinExistence type="predicted"/>
<dbReference type="OrthoDB" id="2335652at2759"/>
<gene>
    <name evidence="1" type="ORF">AMORRO_LOCUS3455</name>
</gene>
<dbReference type="AlphaFoldDB" id="A0A9N9F245"/>
<name>A0A9N9F245_9GLOM</name>
<evidence type="ECO:0000313" key="1">
    <source>
        <dbReference type="EMBL" id="CAG8505299.1"/>
    </source>
</evidence>
<protein>
    <submittedName>
        <fullName evidence="1">5008_t:CDS:1</fullName>
    </submittedName>
</protein>
<organism evidence="1 2">
    <name type="scientific">Acaulospora morrowiae</name>
    <dbReference type="NCBI Taxonomy" id="94023"/>
    <lineage>
        <taxon>Eukaryota</taxon>
        <taxon>Fungi</taxon>
        <taxon>Fungi incertae sedis</taxon>
        <taxon>Mucoromycota</taxon>
        <taxon>Glomeromycotina</taxon>
        <taxon>Glomeromycetes</taxon>
        <taxon>Diversisporales</taxon>
        <taxon>Acaulosporaceae</taxon>
        <taxon>Acaulospora</taxon>
    </lineage>
</organism>
<evidence type="ECO:0000313" key="2">
    <source>
        <dbReference type="Proteomes" id="UP000789342"/>
    </source>
</evidence>
<dbReference type="EMBL" id="CAJVPV010001692">
    <property type="protein sequence ID" value="CAG8505299.1"/>
    <property type="molecule type" value="Genomic_DNA"/>
</dbReference>
<sequence length="165" mass="19304">MTDHANVSPHHIKYVTLSKISVEDDLIIVARDSNGVYFVMHGENKVIYEIDSFGNVISKKPATAYIIHRTALQNCFRILDIKYKRDEVSKIARNVWEDLKKNDPGLVNRIKEAYKMAMERHKRVHLEICPYVVQDRTKRRNTSKTTWTPNLNGKDEHELILKIFI</sequence>
<dbReference type="Proteomes" id="UP000789342">
    <property type="component" value="Unassembled WGS sequence"/>
</dbReference>
<reference evidence="1" key="1">
    <citation type="submission" date="2021-06" db="EMBL/GenBank/DDBJ databases">
        <authorList>
            <person name="Kallberg Y."/>
            <person name="Tangrot J."/>
            <person name="Rosling A."/>
        </authorList>
    </citation>
    <scope>NUCLEOTIDE SEQUENCE</scope>
    <source>
        <strain evidence="1">CL551</strain>
    </source>
</reference>
<keyword evidence="2" id="KW-1185">Reference proteome</keyword>